<evidence type="ECO:0000313" key="3">
    <source>
        <dbReference type="EMBL" id="UVI27476.1"/>
    </source>
</evidence>
<reference evidence="3" key="1">
    <citation type="submission" date="2022-01" db="EMBL/GenBank/DDBJ databases">
        <title>Paenibacillus spongiae sp. nov., isolated from marine sponge.</title>
        <authorList>
            <person name="Li Z."/>
            <person name="Zhang M."/>
        </authorList>
    </citation>
    <scope>NUCLEOTIDE SEQUENCE</scope>
    <source>
        <strain evidence="3">PHS-Z3</strain>
    </source>
</reference>
<keyword evidence="1" id="KW-0812">Transmembrane</keyword>
<dbReference type="Pfam" id="PF13559">
    <property type="entry name" value="DUF4129"/>
    <property type="match status" value="1"/>
</dbReference>
<feature type="transmembrane region" description="Helical" evidence="1">
    <location>
        <begin position="121"/>
        <end position="138"/>
    </location>
</feature>
<dbReference type="Proteomes" id="UP001057877">
    <property type="component" value="Chromosome"/>
</dbReference>
<evidence type="ECO:0000259" key="2">
    <source>
        <dbReference type="Pfam" id="PF13559"/>
    </source>
</evidence>
<feature type="transmembrane region" description="Helical" evidence="1">
    <location>
        <begin position="12"/>
        <end position="33"/>
    </location>
</feature>
<evidence type="ECO:0000256" key="1">
    <source>
        <dbReference type="SAM" id="Phobius"/>
    </source>
</evidence>
<feature type="transmembrane region" description="Helical" evidence="1">
    <location>
        <begin position="65"/>
        <end position="84"/>
    </location>
</feature>
<feature type="transmembrane region" description="Helical" evidence="1">
    <location>
        <begin position="90"/>
        <end position="109"/>
    </location>
</feature>
<gene>
    <name evidence="3" type="ORF">L1F29_18575</name>
</gene>
<feature type="transmembrane region" description="Helical" evidence="1">
    <location>
        <begin position="39"/>
        <end position="58"/>
    </location>
</feature>
<protein>
    <submittedName>
        <fullName evidence="3">DUF4129 domain-containing protein</fullName>
    </submittedName>
</protein>
<feature type="domain" description="Protein-glutamine gamma-glutamyltransferase-like C-terminal" evidence="2">
    <location>
        <begin position="353"/>
        <end position="421"/>
    </location>
</feature>
<keyword evidence="1" id="KW-0472">Membrane</keyword>
<dbReference type="EMBL" id="CP091430">
    <property type="protein sequence ID" value="UVI27476.1"/>
    <property type="molecule type" value="Genomic_DNA"/>
</dbReference>
<feature type="transmembrane region" description="Helical" evidence="1">
    <location>
        <begin position="144"/>
        <end position="163"/>
    </location>
</feature>
<sequence>MKQLRAGLRVTLQGLIELLLYFPIILVIAGFVLEDESISWYWLIALPLGYPVGYYLNLPISFRHPFPVVLLSLIGGALYGIGVFELSRVGILASLAAAFGLFRGGRMISMTWQERIGINRYSYGLLFYFLVSAIFLRLERFEDYSWVLLAGGATTLLLFFFLANRSMVGEETLSGDQEPVLETTVRRHNRLLVVIIAGLTVFIVLAMQLQSLLSAAWGIIVSWINRLLSGERGSDVPEKIADQPMQPPELPKGGEPSPIWDVLTYVFVVVISVLLIWLLIRIMKYVPGWLKLLRDSIARIFGRKRISRSQGYVDEVESIWKPGRLLEWFRGSPRQPRIKWKDLPDNESRMRFLYRQWLGQRVKAGYAYKPQLTPVETGLELSELSRAEDNEATRQLVNQYGTVRYGKKPISDAELERLLAATTLKIKHHQKRK</sequence>
<proteinExistence type="predicted"/>
<name>A0ABY5S0V3_9BACL</name>
<dbReference type="RefSeq" id="WP_258383564.1">
    <property type="nucleotide sequence ID" value="NZ_CP091430.1"/>
</dbReference>
<feature type="transmembrane region" description="Helical" evidence="1">
    <location>
        <begin position="262"/>
        <end position="280"/>
    </location>
</feature>
<dbReference type="InterPro" id="IPR025403">
    <property type="entry name" value="TgpA-like_C"/>
</dbReference>
<evidence type="ECO:0000313" key="4">
    <source>
        <dbReference type="Proteomes" id="UP001057877"/>
    </source>
</evidence>
<organism evidence="3 4">
    <name type="scientific">Paenibacillus spongiae</name>
    <dbReference type="NCBI Taxonomy" id="2909671"/>
    <lineage>
        <taxon>Bacteria</taxon>
        <taxon>Bacillati</taxon>
        <taxon>Bacillota</taxon>
        <taxon>Bacilli</taxon>
        <taxon>Bacillales</taxon>
        <taxon>Paenibacillaceae</taxon>
        <taxon>Paenibacillus</taxon>
    </lineage>
</organism>
<feature type="transmembrane region" description="Helical" evidence="1">
    <location>
        <begin position="191"/>
        <end position="224"/>
    </location>
</feature>
<accession>A0ABY5S0V3</accession>
<keyword evidence="4" id="KW-1185">Reference proteome</keyword>
<keyword evidence="1" id="KW-1133">Transmembrane helix</keyword>